<accession>A0AAW6U0J2</accession>
<sequence length="87" mass="9901">MASSMPVYLYKAKDKECDCDCCKQGIEVIQRLDEAAFEKCPKCGRPVTKAVVPFSPGLSRTSLDDRAKEKGMHKFKRLCQGEYEKMF</sequence>
<comment type="caution">
    <text evidence="1">The sequence shown here is derived from an EMBL/GenBank/DDBJ whole genome shotgun (WGS) entry which is preliminary data.</text>
</comment>
<proteinExistence type="predicted"/>
<evidence type="ECO:0008006" key="3">
    <source>
        <dbReference type="Google" id="ProtNLM"/>
    </source>
</evidence>
<reference evidence="1" key="1">
    <citation type="submission" date="2023-05" db="EMBL/GenBank/DDBJ databases">
        <title>Anaerotaeda fermentans gen. nov., sp. nov., a novel anaerobic planctomycete of the new family within the order Sedimentisphaerales isolated from Taman Peninsula, Russia.</title>
        <authorList>
            <person name="Khomyakova M.A."/>
            <person name="Merkel A.Y."/>
            <person name="Slobodkin A.I."/>
        </authorList>
    </citation>
    <scope>NUCLEOTIDE SEQUENCE</scope>
    <source>
        <strain evidence="1">M17dextr</strain>
    </source>
</reference>
<dbReference type="EMBL" id="JASCXX010000038">
    <property type="protein sequence ID" value="MDI6451508.1"/>
    <property type="molecule type" value="Genomic_DNA"/>
</dbReference>
<protein>
    <recommendedName>
        <fullName evidence="3">Regulatory protein FmdB Zinc ribbon domain-containing protein</fullName>
    </recommendedName>
</protein>
<evidence type="ECO:0000313" key="1">
    <source>
        <dbReference type="EMBL" id="MDI6451508.1"/>
    </source>
</evidence>
<organism evidence="1 2">
    <name type="scientific">Anaerobaca lacustris</name>
    <dbReference type="NCBI Taxonomy" id="3044600"/>
    <lineage>
        <taxon>Bacteria</taxon>
        <taxon>Pseudomonadati</taxon>
        <taxon>Planctomycetota</taxon>
        <taxon>Phycisphaerae</taxon>
        <taxon>Sedimentisphaerales</taxon>
        <taxon>Anaerobacaceae</taxon>
        <taxon>Anaerobaca</taxon>
    </lineage>
</organism>
<name>A0AAW6U0J2_9BACT</name>
<dbReference type="RefSeq" id="WP_349246917.1">
    <property type="nucleotide sequence ID" value="NZ_JASCXX010000038.1"/>
</dbReference>
<gene>
    <name evidence="1" type="ORF">QJ522_20775</name>
</gene>
<dbReference type="AlphaFoldDB" id="A0AAW6U0J2"/>
<keyword evidence="2" id="KW-1185">Reference proteome</keyword>
<evidence type="ECO:0000313" key="2">
    <source>
        <dbReference type="Proteomes" id="UP001431776"/>
    </source>
</evidence>
<dbReference type="Proteomes" id="UP001431776">
    <property type="component" value="Unassembled WGS sequence"/>
</dbReference>